<organism evidence="1 2">
    <name type="scientific">Saccharomonospora azurea NA-128</name>
    <dbReference type="NCBI Taxonomy" id="882081"/>
    <lineage>
        <taxon>Bacteria</taxon>
        <taxon>Bacillati</taxon>
        <taxon>Actinomycetota</taxon>
        <taxon>Actinomycetes</taxon>
        <taxon>Pseudonocardiales</taxon>
        <taxon>Pseudonocardiaceae</taxon>
        <taxon>Saccharomonospora</taxon>
    </lineage>
</organism>
<evidence type="ECO:0000313" key="1">
    <source>
        <dbReference type="EMBL" id="EHY90883.1"/>
    </source>
</evidence>
<sequence>PARPVPAPRRALTDRSGRAQVNGFITQGNRAVTVRVLRAGLITIVLTVGEDSVTDPGER</sequence>
<evidence type="ECO:0000313" key="2">
    <source>
        <dbReference type="Proteomes" id="UP000004705"/>
    </source>
</evidence>
<feature type="non-terminal residue" evidence="1">
    <location>
        <position position="1"/>
    </location>
</feature>
<proteinExistence type="predicted"/>
<dbReference type="Proteomes" id="UP000004705">
    <property type="component" value="Chromosome"/>
</dbReference>
<name>H8GDF3_9PSEU</name>
<keyword evidence="2" id="KW-1185">Reference proteome</keyword>
<protein>
    <submittedName>
        <fullName evidence="1">Uncharacterized protein</fullName>
    </submittedName>
</protein>
<dbReference type="AlphaFoldDB" id="H8GDF3"/>
<reference evidence="1 2" key="1">
    <citation type="journal article" date="2012" name="Stand. Genomic Sci.">
        <title>Genome sequence of the soil bacterium Saccharomonospora azurea type strain (NA-128(T)).</title>
        <authorList>
            <person name="Klenk H.P."/>
            <person name="Held B."/>
            <person name="Lucas S."/>
            <person name="Lapidus A."/>
            <person name="Copeland A."/>
            <person name="Hammon N."/>
            <person name="Pitluck S."/>
            <person name="Goodwin L.A."/>
            <person name="Han C."/>
            <person name="Tapia R."/>
            <person name="Brambilla E.M."/>
            <person name="Potter G."/>
            <person name="Land M."/>
            <person name="Ivanova N."/>
            <person name="Rohde M."/>
            <person name="Goker M."/>
            <person name="Detter J.C."/>
            <person name="Kyrpides N.C."/>
            <person name="Woyke T."/>
        </authorList>
    </citation>
    <scope>NUCLEOTIDE SEQUENCE [LARGE SCALE GENOMIC DNA]</scope>
    <source>
        <strain evidence="1 2">NA-128</strain>
    </source>
</reference>
<dbReference type="HOGENOM" id="CLU_2947459_0_0_11"/>
<accession>H8GDF3</accession>
<dbReference type="EMBL" id="CM001466">
    <property type="protein sequence ID" value="EHY90883.1"/>
    <property type="molecule type" value="Genomic_DNA"/>
</dbReference>
<gene>
    <name evidence="1" type="ORF">SacazDRAFT_04030</name>
</gene>